<dbReference type="EMBL" id="NIVS01000032">
    <property type="protein sequence ID" value="OWQ52328.1"/>
    <property type="molecule type" value="Genomic_DNA"/>
</dbReference>
<evidence type="ECO:0000256" key="1">
    <source>
        <dbReference type="ARBA" id="ARBA00008769"/>
    </source>
</evidence>
<dbReference type="GO" id="GO:0008643">
    <property type="term" value="P:carbohydrate transport"/>
    <property type="evidence" value="ECO:0007669"/>
    <property type="project" value="InterPro"/>
</dbReference>
<accession>A0A246HKT0</accession>
<proteinExistence type="inferred from homology"/>
<protein>
    <submittedName>
        <fullName evidence="3">Carbohydrate porin</fullName>
    </submittedName>
</protein>
<sequence length="423" mass="46355">MKHTPYLISLGLMVIAASLPARAAATDAPKPKPVDTIAQTPLSADWAARLWLQDRGVTPSARVVIATGVNSDGYKGTGWSTAEHVDFGAMIDTGKAFGVDGTMRVVFSDRFGNAVNDRSTGSYVQNQAFYGQGQNLRFNELSYERWLLDKRLSLKGGFYSMGNDFGGLPYTCNFNNNGQCGHPLGPIYSSGWLDNPTGQWGLRVKWADPSGWYAQTGIYDVVPMRKQAGSGFRVSDRGKTGLFLPVEVGYSHGNTGEHYGGTYKVGYYLDTSNADDIGNPAAPRASHRSGSYLQLAQRVLKPEGDTVRGLSVFGVATRADAKTGLMRYSWEAGLSWRGVVASREDDVLSLAWTRLDISDRLAQYQRITGKDVQSNEQFVELNYGVQVTPWLILRPAVQYVARPGAYESRPDSWVFTLQAQATL</sequence>
<dbReference type="Gene3D" id="2.40.160.180">
    <property type="entry name" value="Carbohydrate-selective porin OprB"/>
    <property type="match status" value="1"/>
</dbReference>
<dbReference type="Pfam" id="PF04966">
    <property type="entry name" value="OprB"/>
    <property type="match status" value="1"/>
</dbReference>
<reference evidence="3 4" key="1">
    <citation type="submission" date="2017-06" db="EMBL/GenBank/DDBJ databases">
        <authorList>
            <person name="Kim H.J."/>
            <person name="Triplett B.A."/>
        </authorList>
    </citation>
    <scope>NUCLEOTIDE SEQUENCE [LARGE SCALE GENOMIC DNA]</scope>
    <source>
        <strain evidence="3 4">13146</strain>
    </source>
</reference>
<evidence type="ECO:0000313" key="3">
    <source>
        <dbReference type="EMBL" id="OWQ52328.1"/>
    </source>
</evidence>
<keyword evidence="2" id="KW-0732">Signal</keyword>
<dbReference type="GO" id="GO:0016020">
    <property type="term" value="C:membrane"/>
    <property type="evidence" value="ECO:0007669"/>
    <property type="project" value="InterPro"/>
</dbReference>
<comment type="caution">
    <text evidence="3">The sequence shown here is derived from an EMBL/GenBank/DDBJ whole genome shotgun (WGS) entry which is preliminary data.</text>
</comment>
<dbReference type="PANTHER" id="PTHR37944:SF1">
    <property type="entry name" value="PORIN B"/>
    <property type="match status" value="1"/>
</dbReference>
<name>A0A246HKT0_STEMA</name>
<gene>
    <name evidence="3" type="ORF">CEE60_13500</name>
</gene>
<dbReference type="AlphaFoldDB" id="A0A246HKT0"/>
<dbReference type="InterPro" id="IPR007049">
    <property type="entry name" value="Carb-sel_porin_OprB"/>
</dbReference>
<dbReference type="PANTHER" id="PTHR37944">
    <property type="entry name" value="PORIN B"/>
    <property type="match status" value="1"/>
</dbReference>
<feature type="chain" id="PRO_5011834697" evidence="2">
    <location>
        <begin position="24"/>
        <end position="423"/>
    </location>
</feature>
<dbReference type="OrthoDB" id="545475at2"/>
<evidence type="ECO:0000256" key="2">
    <source>
        <dbReference type="RuleBase" id="RU363072"/>
    </source>
</evidence>
<evidence type="ECO:0000313" key="4">
    <source>
        <dbReference type="Proteomes" id="UP000198157"/>
    </source>
</evidence>
<organism evidence="3 4">
    <name type="scientific">Stenotrophomonas maltophilia</name>
    <name type="common">Pseudomonas maltophilia</name>
    <name type="synonym">Xanthomonas maltophilia</name>
    <dbReference type="NCBI Taxonomy" id="40324"/>
    <lineage>
        <taxon>Bacteria</taxon>
        <taxon>Pseudomonadati</taxon>
        <taxon>Pseudomonadota</taxon>
        <taxon>Gammaproteobacteria</taxon>
        <taxon>Lysobacterales</taxon>
        <taxon>Lysobacteraceae</taxon>
        <taxon>Stenotrophomonas</taxon>
        <taxon>Stenotrophomonas maltophilia group</taxon>
    </lineage>
</organism>
<dbReference type="InterPro" id="IPR052932">
    <property type="entry name" value="OprB_Porin"/>
</dbReference>
<dbReference type="Proteomes" id="UP000198157">
    <property type="component" value="Unassembled WGS sequence"/>
</dbReference>
<dbReference type="GO" id="GO:0015288">
    <property type="term" value="F:porin activity"/>
    <property type="evidence" value="ECO:0007669"/>
    <property type="project" value="InterPro"/>
</dbReference>
<comment type="similarity">
    <text evidence="1 2">Belongs to the OprB family.</text>
</comment>
<feature type="signal peptide" evidence="2">
    <location>
        <begin position="1"/>
        <end position="23"/>
    </location>
</feature>
<dbReference type="InterPro" id="IPR038673">
    <property type="entry name" value="OprB_sf"/>
</dbReference>